<evidence type="ECO:0000256" key="3">
    <source>
        <dbReference type="SAM" id="SignalP"/>
    </source>
</evidence>
<reference evidence="8 9" key="1">
    <citation type="submission" date="2021-02" db="EMBL/GenBank/DDBJ databases">
        <authorList>
            <person name="Han P."/>
        </authorList>
    </citation>
    <scope>NUCLEOTIDE SEQUENCE [LARGE SCALE GENOMIC DNA]</scope>
    <source>
        <strain evidence="8">Candidatus Nitrospira sp. ZN2</strain>
    </source>
</reference>
<evidence type="ECO:0000313" key="8">
    <source>
        <dbReference type="EMBL" id="CAE6799993.1"/>
    </source>
</evidence>
<dbReference type="Gene3D" id="2.40.50.100">
    <property type="match status" value="1"/>
</dbReference>
<dbReference type="SUPFAM" id="SSF111369">
    <property type="entry name" value="HlyD-like secretion proteins"/>
    <property type="match status" value="1"/>
</dbReference>
<evidence type="ECO:0000259" key="6">
    <source>
        <dbReference type="Pfam" id="PF25944"/>
    </source>
</evidence>
<evidence type="ECO:0000313" key="9">
    <source>
        <dbReference type="Proteomes" id="UP000675880"/>
    </source>
</evidence>
<gene>
    <name evidence="8" type="ORF">NSPZN2_80014</name>
</gene>
<feature type="domain" description="Multidrug resistance protein MdtA-like barrel-sandwich hybrid" evidence="5">
    <location>
        <begin position="62"/>
        <end position="202"/>
    </location>
</feature>
<dbReference type="Gene3D" id="2.40.30.170">
    <property type="match status" value="1"/>
</dbReference>
<dbReference type="InterPro" id="IPR058626">
    <property type="entry name" value="MdtA-like_b-barrel"/>
</dbReference>
<comment type="subcellular location">
    <subcellularLocation>
        <location evidence="1">Cell envelope</location>
    </subcellularLocation>
</comment>
<dbReference type="NCBIfam" id="TIGR01730">
    <property type="entry name" value="RND_mfp"/>
    <property type="match status" value="1"/>
</dbReference>
<dbReference type="Pfam" id="PF25917">
    <property type="entry name" value="BSH_RND"/>
    <property type="match status" value="1"/>
</dbReference>
<keyword evidence="9" id="KW-1185">Reference proteome</keyword>
<feature type="domain" description="Multidrug resistance protein MdtA-like beta-barrel" evidence="6">
    <location>
        <begin position="207"/>
        <end position="291"/>
    </location>
</feature>
<evidence type="ECO:0000256" key="2">
    <source>
        <dbReference type="ARBA" id="ARBA00009477"/>
    </source>
</evidence>
<dbReference type="Gene3D" id="1.10.287.470">
    <property type="entry name" value="Helix hairpin bin"/>
    <property type="match status" value="1"/>
</dbReference>
<comment type="caution">
    <text evidence="8">The sequence shown here is derived from an EMBL/GenBank/DDBJ whole genome shotgun (WGS) entry which is preliminary data.</text>
</comment>
<protein>
    <submittedName>
        <fullName evidence="8">Efflux transporter periplasmic adaptor subunit</fullName>
    </submittedName>
</protein>
<dbReference type="Proteomes" id="UP000675880">
    <property type="component" value="Unassembled WGS sequence"/>
</dbReference>
<evidence type="ECO:0000259" key="4">
    <source>
        <dbReference type="Pfam" id="PF25876"/>
    </source>
</evidence>
<feature type="signal peptide" evidence="3">
    <location>
        <begin position="1"/>
        <end position="25"/>
    </location>
</feature>
<organism evidence="8 9">
    <name type="scientific">Nitrospira defluvii</name>
    <dbReference type="NCBI Taxonomy" id="330214"/>
    <lineage>
        <taxon>Bacteria</taxon>
        <taxon>Pseudomonadati</taxon>
        <taxon>Nitrospirota</taxon>
        <taxon>Nitrospiria</taxon>
        <taxon>Nitrospirales</taxon>
        <taxon>Nitrospiraceae</taxon>
        <taxon>Nitrospira</taxon>
    </lineage>
</organism>
<dbReference type="InterPro" id="IPR058624">
    <property type="entry name" value="MdtA-like_HH"/>
</dbReference>
<feature type="domain" description="Multidrug resistance protein MdtA-like C-terminal permuted SH3" evidence="7">
    <location>
        <begin position="299"/>
        <end position="359"/>
    </location>
</feature>
<dbReference type="Gene3D" id="2.40.420.20">
    <property type="match status" value="1"/>
</dbReference>
<dbReference type="PROSITE" id="PS51257">
    <property type="entry name" value="PROKAR_LIPOPROTEIN"/>
    <property type="match status" value="1"/>
</dbReference>
<proteinExistence type="inferred from homology"/>
<accession>A0ABM8SBS4</accession>
<evidence type="ECO:0000259" key="7">
    <source>
        <dbReference type="Pfam" id="PF25967"/>
    </source>
</evidence>
<dbReference type="Pfam" id="PF25967">
    <property type="entry name" value="RND-MFP_C"/>
    <property type="match status" value="1"/>
</dbReference>
<keyword evidence="3" id="KW-0732">Signal</keyword>
<name>A0ABM8SBS4_9BACT</name>
<evidence type="ECO:0000259" key="5">
    <source>
        <dbReference type="Pfam" id="PF25917"/>
    </source>
</evidence>
<dbReference type="Pfam" id="PF25944">
    <property type="entry name" value="Beta-barrel_RND"/>
    <property type="match status" value="1"/>
</dbReference>
<dbReference type="InterPro" id="IPR058627">
    <property type="entry name" value="MdtA-like_C"/>
</dbReference>
<dbReference type="InterPro" id="IPR006143">
    <property type="entry name" value="RND_pump_MFP"/>
</dbReference>
<comment type="similarity">
    <text evidence="2">Belongs to the membrane fusion protein (MFP) (TC 8.A.1) family.</text>
</comment>
<dbReference type="InterPro" id="IPR058625">
    <property type="entry name" value="MdtA-like_BSH"/>
</dbReference>
<dbReference type="RefSeq" id="WP_213044194.1">
    <property type="nucleotide sequence ID" value="NZ_CAJNBJ010000021.1"/>
</dbReference>
<feature type="chain" id="PRO_5045234557" evidence="3">
    <location>
        <begin position="26"/>
        <end position="389"/>
    </location>
</feature>
<dbReference type="PANTHER" id="PTHR30158:SF10">
    <property type="entry name" value="CATION EFFLUX PUMP"/>
    <property type="match status" value="1"/>
</dbReference>
<dbReference type="Pfam" id="PF25876">
    <property type="entry name" value="HH_MFP_RND"/>
    <property type="match status" value="1"/>
</dbReference>
<evidence type="ECO:0000256" key="1">
    <source>
        <dbReference type="ARBA" id="ARBA00004196"/>
    </source>
</evidence>
<dbReference type="EMBL" id="CAJNBJ010000021">
    <property type="protein sequence ID" value="CAE6799993.1"/>
    <property type="molecule type" value="Genomic_DNA"/>
</dbReference>
<dbReference type="PANTHER" id="PTHR30158">
    <property type="entry name" value="ACRA/E-RELATED COMPONENT OF DRUG EFFLUX TRANSPORTER"/>
    <property type="match status" value="1"/>
</dbReference>
<sequence>MRSIRYTSCLLAVLLAAAGCNNEQASSGGQAPPPPEVGVAQVISKPVQQWDEYTGRISAIDTVELRPRASGYVQKVAYKEGQDVKQGDLMFLIDPRPYRAALENAQAQLARARVAQQLETIRNKRAQALITDNAISHEELDLRRAAQAQSAADVHAAEAAVATAKLNLSFTEVRAPVSGRASRALVTVGNLATADDTLLTTVVSQDPMYVYFDADEDSYLRYREQERKNERSAQDNAVHVGLANETGYPHSGRVDFLDTQVNPTLGTVRARAVLPNPDRIFTPGLFARVRFVSGQKAQALLVDDKAILTDQDRKYVYAVDKEGKAQRKDVVLGGMVDGLRVVQSGLAPDDRIVVVGLQKVFYPGMPVAPAEVPMDKPSAPAAPQALAGK</sequence>
<feature type="domain" description="Multidrug resistance protein MdtA-like alpha-helical hairpin" evidence="4">
    <location>
        <begin position="102"/>
        <end position="171"/>
    </location>
</feature>